<name>A0A8H5A045_FUSOX</name>
<feature type="region of interest" description="Disordered" evidence="1">
    <location>
        <begin position="111"/>
        <end position="143"/>
    </location>
</feature>
<comment type="caution">
    <text evidence="3">The sequence shown here is derived from an EMBL/GenBank/DDBJ whole genome shotgun (WGS) entry which is preliminary data.</text>
</comment>
<gene>
    <name evidence="3" type="ORF">FOXYS1_13197</name>
</gene>
<evidence type="ECO:0000259" key="2">
    <source>
        <dbReference type="Pfam" id="PF20516"/>
    </source>
</evidence>
<protein>
    <recommendedName>
        <fullName evidence="2">PD-(D/E)XK nuclease-like domain-containing protein</fullName>
    </recommendedName>
</protein>
<feature type="region of interest" description="Disordered" evidence="1">
    <location>
        <begin position="516"/>
        <end position="550"/>
    </location>
</feature>
<evidence type="ECO:0000256" key="1">
    <source>
        <dbReference type="SAM" id="MobiDB-lite"/>
    </source>
</evidence>
<feature type="region of interest" description="Disordered" evidence="1">
    <location>
        <begin position="42"/>
        <end position="96"/>
    </location>
</feature>
<feature type="domain" description="PD-(D/E)XK nuclease-like" evidence="2">
    <location>
        <begin position="201"/>
        <end position="445"/>
    </location>
</feature>
<evidence type="ECO:0000313" key="3">
    <source>
        <dbReference type="EMBL" id="KAF5256331.1"/>
    </source>
</evidence>
<organism evidence="3 4">
    <name type="scientific">Fusarium oxysporum</name>
    <name type="common">Fusarium vascular wilt</name>
    <dbReference type="NCBI Taxonomy" id="5507"/>
    <lineage>
        <taxon>Eukaryota</taxon>
        <taxon>Fungi</taxon>
        <taxon>Dikarya</taxon>
        <taxon>Ascomycota</taxon>
        <taxon>Pezizomycotina</taxon>
        <taxon>Sordariomycetes</taxon>
        <taxon>Hypocreomycetidae</taxon>
        <taxon>Hypocreales</taxon>
        <taxon>Nectriaceae</taxon>
        <taxon>Fusarium</taxon>
        <taxon>Fusarium oxysporum species complex</taxon>
    </lineage>
</organism>
<accession>A0A8H5A045</accession>
<dbReference type="Pfam" id="PF20516">
    <property type="entry name" value="PDDEXK_12"/>
    <property type="match status" value="1"/>
</dbReference>
<sequence length="813" mass="90805">MQIDAIPAWINNLDPPSPSTFSNKHGFADIDICDTLNGAKRRLSGDLMESPSKRKRTEDRQQTQQDPEKTPQAPVSNNTNDIFDHPPPSFNVAGSTVDSTDATSIFTKVLDSRPHLPFRQASQQRNQRSPSPSKQYRKRSDLHRLNHPIRFSMESDLRKALPSDAHDLYDALQEVQWGSEILPHALKDRPNVEIPNARRAMWQPADETLGENAVKSLVEKHSRFEDIVRRTKQSTEWGRSEAAWNSHIHYPILHMLAETPSVMPEDITSARIVPRFRPCFITIDDDVESASSTSSHNTSATSNTSVSRAHTTKSVHKMVDFALALEPDEQLAAIIKQYTNPLADGTVNQTAYGPLKNRPAPVFIETKTSAGNLETSGVQLGVWVAAWHESLRSIMRRGGAVERIITVPLIQVLAGSWTIMFAVDGGNEVQILYAEQAIIGNSGSLTDKPDQKPACLTLKIWFNLPPDSEPVSSQGDTQKTPPSKKLSTYVFDSNGDTQLVLSTYKSQPLNWEMETISIGRKSSKKSTKKKKQRPGPKNTFGVDAEPKANEKTYDVRDGKVHEASNEAAHSPDVEGVVDGTPISSLLVRTNSAEPQTNPSIPPSFKYSFSIPSDEFNIEFSRPEFSDDEKPETERTDVGPSADSSNLRVQDWGFGEKPGIRYNQLIEAEDFPIPGDLLDKIDKARQNTLGSIFTGIYDLLDLLQEKDECSYECSSMLLGTLIKDLRKHGILSPRCEKPFYGFSIEGSKDMIKGLRKPQWYDTSGGRYGPRHSCTIQQKLSLALDKVETELRVFDLQDFQFAKGYMRPYCTKDCV</sequence>
<feature type="compositionally biased region" description="Polar residues" evidence="1">
    <location>
        <begin position="470"/>
        <end position="481"/>
    </location>
</feature>
<feature type="compositionally biased region" description="Basic residues" evidence="1">
    <location>
        <begin position="521"/>
        <end position="534"/>
    </location>
</feature>
<dbReference type="EMBL" id="JAAFOW010002702">
    <property type="protein sequence ID" value="KAF5256331.1"/>
    <property type="molecule type" value="Genomic_DNA"/>
</dbReference>
<proteinExistence type="predicted"/>
<feature type="compositionally biased region" description="Low complexity" evidence="1">
    <location>
        <begin position="119"/>
        <end position="133"/>
    </location>
</feature>
<feature type="region of interest" description="Disordered" evidence="1">
    <location>
        <begin position="288"/>
        <end position="309"/>
    </location>
</feature>
<dbReference type="AlphaFoldDB" id="A0A8H5A045"/>
<feature type="region of interest" description="Disordered" evidence="1">
    <location>
        <begin position="467"/>
        <end position="489"/>
    </location>
</feature>
<reference evidence="3" key="1">
    <citation type="submission" date="2020-02" db="EMBL/GenBank/DDBJ databases">
        <title>Identification and distribution of gene clusters putatively required for synthesis of sphingolipid metabolism inhibitors in phylogenetically diverse species of the filamentous fungus Fusarium.</title>
        <authorList>
            <person name="Kim H.-S."/>
            <person name="Busman M."/>
            <person name="Brown D.W."/>
            <person name="Divon H."/>
            <person name="Uhlig S."/>
            <person name="Proctor R.H."/>
        </authorList>
    </citation>
    <scope>NUCLEOTIDE SEQUENCE [LARGE SCALE GENOMIC DNA]</scope>
    <source>
        <strain evidence="3">NRRL 39464</strain>
    </source>
</reference>
<feature type="compositionally biased region" description="Basic and acidic residues" evidence="1">
    <location>
        <begin position="56"/>
        <end position="69"/>
    </location>
</feature>
<dbReference type="Proteomes" id="UP000558688">
    <property type="component" value="Unassembled WGS sequence"/>
</dbReference>
<dbReference type="InterPro" id="IPR046797">
    <property type="entry name" value="PDDEXK_12"/>
</dbReference>
<evidence type="ECO:0000313" key="4">
    <source>
        <dbReference type="Proteomes" id="UP000558688"/>
    </source>
</evidence>
<feature type="region of interest" description="Disordered" evidence="1">
    <location>
        <begin position="621"/>
        <end position="648"/>
    </location>
</feature>
<feature type="compositionally biased region" description="Low complexity" evidence="1">
    <location>
        <begin position="289"/>
        <end position="307"/>
    </location>
</feature>